<accession>A0A238JLT4</accession>
<dbReference type="Proteomes" id="UP000203464">
    <property type="component" value="Unassembled WGS sequence"/>
</dbReference>
<dbReference type="OrthoDB" id="7691213at2"/>
<evidence type="ECO:0000313" key="2">
    <source>
        <dbReference type="Proteomes" id="UP000203464"/>
    </source>
</evidence>
<name>A0A238JLT4_9RHOB</name>
<sequence>MKSQTSAECGRKMTEKDSFLSDLDMPLSYLAVLQIMRLFIQSVSHPPSMAWMAALSGADETFDATYGPQIASRTLEALQMVRMSRRSLFHFNSPSCPSCCQIVTEHERRFMRALDNIHNGSTGQARMELIMLCEGNDVAPALDAMERLSQLIQASQLSNTQSFESPDTIERRVN</sequence>
<reference evidence="2" key="1">
    <citation type="submission" date="2017-05" db="EMBL/GenBank/DDBJ databases">
        <authorList>
            <person name="Rodrigo-Torres L."/>
            <person name="Arahal R. D."/>
            <person name="Lucena T."/>
        </authorList>
    </citation>
    <scope>NUCLEOTIDE SEQUENCE [LARGE SCALE GENOMIC DNA]</scope>
    <source>
        <strain evidence="2">CECT 8868</strain>
    </source>
</reference>
<evidence type="ECO:0000313" key="1">
    <source>
        <dbReference type="EMBL" id="SMX30872.1"/>
    </source>
</evidence>
<keyword evidence="2" id="KW-1185">Reference proteome</keyword>
<gene>
    <name evidence="1" type="ORF">OCA8868_00074</name>
</gene>
<dbReference type="EMBL" id="FXYD01000001">
    <property type="protein sequence ID" value="SMX30872.1"/>
    <property type="molecule type" value="Genomic_DNA"/>
</dbReference>
<dbReference type="AlphaFoldDB" id="A0A238JLT4"/>
<dbReference type="RefSeq" id="WP_143849468.1">
    <property type="nucleotide sequence ID" value="NZ_FXYD01000001.1"/>
</dbReference>
<organism evidence="1 2">
    <name type="scientific">Octadecabacter ascidiaceicola</name>
    <dbReference type="NCBI Taxonomy" id="1655543"/>
    <lineage>
        <taxon>Bacteria</taxon>
        <taxon>Pseudomonadati</taxon>
        <taxon>Pseudomonadota</taxon>
        <taxon>Alphaproteobacteria</taxon>
        <taxon>Rhodobacterales</taxon>
        <taxon>Roseobacteraceae</taxon>
        <taxon>Octadecabacter</taxon>
    </lineage>
</organism>
<proteinExistence type="predicted"/>
<protein>
    <submittedName>
        <fullName evidence="1">Uncharacterized protein</fullName>
    </submittedName>
</protein>